<feature type="chain" id="PRO_5039253067" evidence="2">
    <location>
        <begin position="35"/>
        <end position="464"/>
    </location>
</feature>
<feature type="domain" description="Deoxyribonuclease NucA/NucB" evidence="3">
    <location>
        <begin position="370"/>
        <end position="455"/>
    </location>
</feature>
<evidence type="ECO:0000313" key="5">
    <source>
        <dbReference type="Proteomes" id="UP000198280"/>
    </source>
</evidence>
<dbReference type="Proteomes" id="UP000198280">
    <property type="component" value="Unassembled WGS sequence"/>
</dbReference>
<feature type="signal peptide" evidence="2">
    <location>
        <begin position="1"/>
        <end position="34"/>
    </location>
</feature>
<evidence type="ECO:0000313" key="4">
    <source>
        <dbReference type="EMBL" id="SNT60163.1"/>
    </source>
</evidence>
<reference evidence="4 5" key="1">
    <citation type="submission" date="2017-06" db="EMBL/GenBank/DDBJ databases">
        <authorList>
            <person name="Kim H.J."/>
            <person name="Triplett B.A."/>
        </authorList>
    </citation>
    <scope>NUCLEOTIDE SEQUENCE [LARGE SCALE GENOMIC DNA]</scope>
    <source>
        <strain evidence="4 5">CGMCC 4.1858</strain>
    </source>
</reference>
<dbReference type="AlphaFoldDB" id="A0A239P0D9"/>
<proteinExistence type="predicted"/>
<dbReference type="InterPro" id="IPR029476">
    <property type="entry name" value="DNase_NucA_NucB"/>
</dbReference>
<sequence>MTLTQRSRWARGRVTALLTTALLVPLIAPTAAVAQPAALTVDSYVLPPGAASPSLQHLRSPQEAPELARHADQSATEGIRSPLELVGPAASYAPRAAQPSAVAPPQRPALSAAAISYPEPAHTMTAEECRAGLGTDNKFYVKSRFAVCSGAAFTQRWSRNRQIVGESQFVVLAVGTIAKSSRDMKVQYYFTNMQQTGTTGTGALMITPKITVPQKWPASAQVTQGGSIPGPQSWQVLAAQNPATFLHSVSVSAGQGTGVDDLVFAVYQPTIELAPPPGWEMQGALKGDLFFLAPRWDTATYVTRAGAAVFSYLATLQYSSTAGTPEKAVADHIKTAYTKPATTKPTNAAKKLPGQSADNPLHRLFHDKTRREKNRSEAIRNCRQYWGTNYAAGGKECDEFPFAVTYEGCAQALPTYEPSKPKNNYSVLPLPKADNGAAGTLLSGFLLKNRLVDGQDDAFIVQIT</sequence>
<gene>
    <name evidence="4" type="ORF">SAMN05216252_1616</name>
</gene>
<dbReference type="RefSeq" id="WP_220093407.1">
    <property type="nucleotide sequence ID" value="NZ_FZOF01000061.1"/>
</dbReference>
<organism evidence="4 5">
    <name type="scientific">Actinacidiphila glaucinigra</name>
    <dbReference type="NCBI Taxonomy" id="235986"/>
    <lineage>
        <taxon>Bacteria</taxon>
        <taxon>Bacillati</taxon>
        <taxon>Actinomycetota</taxon>
        <taxon>Actinomycetes</taxon>
        <taxon>Kitasatosporales</taxon>
        <taxon>Streptomycetaceae</taxon>
        <taxon>Actinacidiphila</taxon>
    </lineage>
</organism>
<accession>A0A239P0D9</accession>
<dbReference type="EMBL" id="FZOF01000061">
    <property type="protein sequence ID" value="SNT60163.1"/>
    <property type="molecule type" value="Genomic_DNA"/>
</dbReference>
<evidence type="ECO:0000259" key="3">
    <source>
        <dbReference type="Pfam" id="PF14040"/>
    </source>
</evidence>
<name>A0A239P0D9_9ACTN</name>
<protein>
    <submittedName>
        <fullName evidence="4">Deoxyribonuclease NucA/NucB</fullName>
    </submittedName>
</protein>
<dbReference type="Pfam" id="PF14040">
    <property type="entry name" value="DNase_NucA_NucB"/>
    <property type="match status" value="1"/>
</dbReference>
<evidence type="ECO:0000256" key="1">
    <source>
        <dbReference type="SAM" id="MobiDB-lite"/>
    </source>
</evidence>
<evidence type="ECO:0000256" key="2">
    <source>
        <dbReference type="SAM" id="SignalP"/>
    </source>
</evidence>
<feature type="region of interest" description="Disordered" evidence="1">
    <location>
        <begin position="52"/>
        <end position="75"/>
    </location>
</feature>
<keyword evidence="5" id="KW-1185">Reference proteome</keyword>
<keyword evidence="2" id="KW-0732">Signal</keyword>